<dbReference type="AlphaFoldDB" id="A0A1I1J6F9"/>
<evidence type="ECO:0000256" key="3">
    <source>
        <dbReference type="ARBA" id="ARBA00013109"/>
    </source>
</evidence>
<dbReference type="OrthoDB" id="9787650at2"/>
<dbReference type="PANTHER" id="PTHR38042">
    <property type="entry name" value="UROPORPHYRINOGEN-III SYNTHASE, CHLOROPLASTIC"/>
    <property type="match status" value="1"/>
</dbReference>
<feature type="domain" description="Tetrapyrrole biosynthesis uroporphyrinogen III synthase" evidence="10">
    <location>
        <begin position="24"/>
        <end position="246"/>
    </location>
</feature>
<accession>A0A1I1J6F9</accession>
<evidence type="ECO:0000313" key="11">
    <source>
        <dbReference type="EMBL" id="SFC44189.1"/>
    </source>
</evidence>
<comment type="similarity">
    <text evidence="2 9">Belongs to the uroporphyrinogen-III synthase family.</text>
</comment>
<proteinExistence type="inferred from homology"/>
<dbReference type="EC" id="4.2.1.75" evidence="3 9"/>
<comment type="catalytic activity">
    <reaction evidence="8 9">
        <text>hydroxymethylbilane = uroporphyrinogen III + H2O</text>
        <dbReference type="Rhea" id="RHEA:18965"/>
        <dbReference type="ChEBI" id="CHEBI:15377"/>
        <dbReference type="ChEBI" id="CHEBI:57308"/>
        <dbReference type="ChEBI" id="CHEBI:57845"/>
        <dbReference type="EC" id="4.2.1.75"/>
    </reaction>
</comment>
<dbReference type="RefSeq" id="WP_090132194.1">
    <property type="nucleotide sequence ID" value="NZ_FOLY01000003.1"/>
</dbReference>
<dbReference type="GO" id="GO:0004852">
    <property type="term" value="F:uroporphyrinogen-III synthase activity"/>
    <property type="evidence" value="ECO:0007669"/>
    <property type="project" value="UniProtKB-UniRule"/>
</dbReference>
<dbReference type="PANTHER" id="PTHR38042:SF1">
    <property type="entry name" value="UROPORPHYRINOGEN-III SYNTHASE, CHLOROPLASTIC"/>
    <property type="match status" value="1"/>
</dbReference>
<dbReference type="UniPathway" id="UPA00251">
    <property type="reaction ID" value="UER00320"/>
</dbReference>
<gene>
    <name evidence="11" type="ORF">SAMN05421848_1375</name>
</gene>
<dbReference type="SUPFAM" id="SSF69618">
    <property type="entry name" value="HemD-like"/>
    <property type="match status" value="1"/>
</dbReference>
<organism evidence="11 12">
    <name type="scientific">Kushneria avicenniae</name>
    <dbReference type="NCBI Taxonomy" id="402385"/>
    <lineage>
        <taxon>Bacteria</taxon>
        <taxon>Pseudomonadati</taxon>
        <taxon>Pseudomonadota</taxon>
        <taxon>Gammaproteobacteria</taxon>
        <taxon>Oceanospirillales</taxon>
        <taxon>Halomonadaceae</taxon>
        <taxon>Kushneria</taxon>
    </lineage>
</organism>
<name>A0A1I1J6F9_9GAMM</name>
<evidence type="ECO:0000256" key="4">
    <source>
        <dbReference type="ARBA" id="ARBA00023239"/>
    </source>
</evidence>
<evidence type="ECO:0000256" key="5">
    <source>
        <dbReference type="ARBA" id="ARBA00023244"/>
    </source>
</evidence>
<dbReference type="InterPro" id="IPR036108">
    <property type="entry name" value="4pyrrol_syn_uPrphyn_synt_sf"/>
</dbReference>
<keyword evidence="5 9" id="KW-0627">Porphyrin biosynthesis</keyword>
<keyword evidence="12" id="KW-1185">Reference proteome</keyword>
<evidence type="ECO:0000256" key="7">
    <source>
        <dbReference type="ARBA" id="ARBA00040167"/>
    </source>
</evidence>
<sequence>MSRSPSNHDRVALIARPGARAQALEEALVWVGLEPCSLEIMTLVAREPGPQARTLLYDLDDFSHIICTSPFAAGCLIEAIEARWPQLPMGLEFHATGVSTAEVLKTGLGVEVSAPAPGSGSASEALLALPGLQAVEGVRIALVCGEGGRELIEQTLTERGARVSRLALYERRLQPPDETARERLARGEFAVLIVTSQEQIEYLEQWCTPVARTRPLVVSSQRLATMAGRCHFECVFIAGDATPQTLAETSAMAWQQAPGIPD</sequence>
<dbReference type="InterPro" id="IPR003754">
    <property type="entry name" value="4pyrrol_synth_uPrphyn_synth"/>
</dbReference>
<evidence type="ECO:0000256" key="1">
    <source>
        <dbReference type="ARBA" id="ARBA00004772"/>
    </source>
</evidence>
<evidence type="ECO:0000256" key="2">
    <source>
        <dbReference type="ARBA" id="ARBA00008133"/>
    </source>
</evidence>
<evidence type="ECO:0000256" key="6">
    <source>
        <dbReference type="ARBA" id="ARBA00037589"/>
    </source>
</evidence>
<dbReference type="Proteomes" id="UP000199046">
    <property type="component" value="Unassembled WGS sequence"/>
</dbReference>
<evidence type="ECO:0000256" key="8">
    <source>
        <dbReference type="ARBA" id="ARBA00048617"/>
    </source>
</evidence>
<dbReference type="GO" id="GO:0006782">
    <property type="term" value="P:protoporphyrinogen IX biosynthetic process"/>
    <property type="evidence" value="ECO:0007669"/>
    <property type="project" value="UniProtKB-UniRule"/>
</dbReference>
<evidence type="ECO:0000259" key="10">
    <source>
        <dbReference type="Pfam" id="PF02602"/>
    </source>
</evidence>
<dbReference type="Pfam" id="PF02602">
    <property type="entry name" value="HEM4"/>
    <property type="match status" value="1"/>
</dbReference>
<reference evidence="12" key="1">
    <citation type="submission" date="2016-10" db="EMBL/GenBank/DDBJ databases">
        <authorList>
            <person name="Varghese N."/>
            <person name="Submissions S."/>
        </authorList>
    </citation>
    <scope>NUCLEOTIDE SEQUENCE [LARGE SCALE GENOMIC DNA]</scope>
    <source>
        <strain evidence="12">DSM 23439</strain>
    </source>
</reference>
<dbReference type="Gene3D" id="3.40.50.10090">
    <property type="match status" value="2"/>
</dbReference>
<keyword evidence="4 9" id="KW-0456">Lyase</keyword>
<comment type="pathway">
    <text evidence="1 9">Porphyrin-containing compound metabolism; protoporphyrin-IX biosynthesis; coproporphyrinogen-III from 5-aminolevulinate: step 3/4.</text>
</comment>
<dbReference type="STRING" id="402385.SAMN05421848_1375"/>
<dbReference type="CDD" id="cd06578">
    <property type="entry name" value="HemD"/>
    <property type="match status" value="1"/>
</dbReference>
<comment type="function">
    <text evidence="6 9">Catalyzes cyclization of the linear tetrapyrrole, hydroxymethylbilane, to the macrocyclic uroporphyrinogen III.</text>
</comment>
<evidence type="ECO:0000256" key="9">
    <source>
        <dbReference type="RuleBase" id="RU366031"/>
    </source>
</evidence>
<dbReference type="InterPro" id="IPR039793">
    <property type="entry name" value="UROS/Hem4"/>
</dbReference>
<evidence type="ECO:0000313" key="12">
    <source>
        <dbReference type="Proteomes" id="UP000199046"/>
    </source>
</evidence>
<protein>
    <recommendedName>
        <fullName evidence="7 9">Uroporphyrinogen-III synthase</fullName>
        <ecNumber evidence="3 9">4.2.1.75</ecNumber>
    </recommendedName>
</protein>
<dbReference type="GO" id="GO:0006780">
    <property type="term" value="P:uroporphyrinogen III biosynthetic process"/>
    <property type="evidence" value="ECO:0007669"/>
    <property type="project" value="UniProtKB-UniRule"/>
</dbReference>
<dbReference type="EMBL" id="FOLY01000003">
    <property type="protein sequence ID" value="SFC44189.1"/>
    <property type="molecule type" value="Genomic_DNA"/>
</dbReference>